<reference evidence="2" key="1">
    <citation type="submission" date="2016-10" db="EMBL/GenBank/DDBJ databases">
        <authorList>
            <person name="Varghese N."/>
            <person name="Submissions S."/>
        </authorList>
    </citation>
    <scope>NUCLEOTIDE SEQUENCE [LARGE SCALE GENOMIC DNA]</scope>
    <source>
        <strain evidence="2">DSM 22619</strain>
    </source>
</reference>
<organism evidence="1 2">
    <name type="scientific">Parafannyhessea umbonata</name>
    <dbReference type="NCBI Taxonomy" id="604330"/>
    <lineage>
        <taxon>Bacteria</taxon>
        <taxon>Bacillati</taxon>
        <taxon>Actinomycetota</taxon>
        <taxon>Coriobacteriia</taxon>
        <taxon>Coriobacteriales</taxon>
        <taxon>Atopobiaceae</taxon>
        <taxon>Parafannyhessea</taxon>
    </lineage>
</organism>
<proteinExistence type="predicted"/>
<evidence type="ECO:0000313" key="2">
    <source>
        <dbReference type="Proteomes" id="UP000198528"/>
    </source>
</evidence>
<sequence length="69" mass="8187">MFKECLRSGITPFIITENIRLYYIRGLREYANVTGYLEDTCGFAQDRFEATYMPMAQEFMRVLRDTRSS</sequence>
<name>A0A1G6HX38_9ACTN</name>
<dbReference type="Proteomes" id="UP000198528">
    <property type="component" value="Unassembled WGS sequence"/>
</dbReference>
<keyword evidence="2" id="KW-1185">Reference proteome</keyword>
<evidence type="ECO:0000313" key="1">
    <source>
        <dbReference type="EMBL" id="SDB98764.1"/>
    </source>
</evidence>
<accession>A0A1G6HX38</accession>
<gene>
    <name evidence="1" type="ORF">SAMN04487824_101204</name>
</gene>
<dbReference type="AlphaFoldDB" id="A0A1G6HX38"/>
<dbReference type="RefSeq" id="WP_173368477.1">
    <property type="nucleotide sequence ID" value="NZ_FMZL01000001.1"/>
</dbReference>
<protein>
    <submittedName>
        <fullName evidence="1">Uncharacterized protein</fullName>
    </submittedName>
</protein>
<dbReference type="EMBL" id="FMZL01000001">
    <property type="protein sequence ID" value="SDB98764.1"/>
    <property type="molecule type" value="Genomic_DNA"/>
</dbReference>